<keyword evidence="7" id="KW-0804">Transcription</keyword>
<dbReference type="RefSeq" id="WP_307322058.1">
    <property type="nucleotide sequence ID" value="NZ_JAUSUG010000002.1"/>
</dbReference>
<gene>
    <name evidence="11" type="ORF">J2S74_000797</name>
</gene>
<dbReference type="PANTHER" id="PTHR42713">
    <property type="entry name" value="HISTIDINE KINASE-RELATED"/>
    <property type="match status" value="1"/>
</dbReference>
<comment type="subcellular location">
    <subcellularLocation>
        <location evidence="1">Cytoplasm</location>
    </subcellularLocation>
</comment>
<proteinExistence type="predicted"/>
<dbReference type="InterPro" id="IPR018062">
    <property type="entry name" value="HTH_AraC-typ_CS"/>
</dbReference>
<dbReference type="PROSITE" id="PS00041">
    <property type="entry name" value="HTH_ARAC_FAMILY_1"/>
    <property type="match status" value="1"/>
</dbReference>
<evidence type="ECO:0000256" key="1">
    <source>
        <dbReference type="ARBA" id="ARBA00004496"/>
    </source>
</evidence>
<evidence type="ECO:0000256" key="5">
    <source>
        <dbReference type="ARBA" id="ARBA00023015"/>
    </source>
</evidence>
<protein>
    <submittedName>
        <fullName evidence="11">Two-component system response regulator YesN</fullName>
    </submittedName>
</protein>
<evidence type="ECO:0000256" key="3">
    <source>
        <dbReference type="ARBA" id="ARBA00022553"/>
    </source>
</evidence>
<feature type="domain" description="Response regulatory" evidence="10">
    <location>
        <begin position="3"/>
        <end position="120"/>
    </location>
</feature>
<feature type="domain" description="HTH araC/xylS-type" evidence="9">
    <location>
        <begin position="421"/>
        <end position="519"/>
    </location>
</feature>
<evidence type="ECO:0000313" key="12">
    <source>
        <dbReference type="Proteomes" id="UP001230005"/>
    </source>
</evidence>
<dbReference type="CDD" id="cd17536">
    <property type="entry name" value="REC_YesN-like"/>
    <property type="match status" value="1"/>
</dbReference>
<dbReference type="InterPro" id="IPR018060">
    <property type="entry name" value="HTH_AraC"/>
</dbReference>
<dbReference type="PROSITE" id="PS01124">
    <property type="entry name" value="HTH_ARAC_FAMILY_2"/>
    <property type="match status" value="1"/>
</dbReference>
<organism evidence="11 12">
    <name type="scientific">Evansella vedderi</name>
    <dbReference type="NCBI Taxonomy" id="38282"/>
    <lineage>
        <taxon>Bacteria</taxon>
        <taxon>Bacillati</taxon>
        <taxon>Bacillota</taxon>
        <taxon>Bacilli</taxon>
        <taxon>Bacillales</taxon>
        <taxon>Bacillaceae</taxon>
        <taxon>Evansella</taxon>
    </lineage>
</organism>
<dbReference type="Proteomes" id="UP001230005">
    <property type="component" value="Unassembled WGS sequence"/>
</dbReference>
<feature type="modified residue" description="4-aspartylphosphate" evidence="8">
    <location>
        <position position="55"/>
    </location>
</feature>
<name>A0ABT9ZQA8_9BACI</name>
<keyword evidence="3 8" id="KW-0597">Phosphoprotein</keyword>
<dbReference type="InterPro" id="IPR020449">
    <property type="entry name" value="Tscrpt_reg_AraC-type_HTH"/>
</dbReference>
<dbReference type="SMART" id="SM00342">
    <property type="entry name" value="HTH_ARAC"/>
    <property type="match status" value="1"/>
</dbReference>
<evidence type="ECO:0000259" key="10">
    <source>
        <dbReference type="PROSITE" id="PS50110"/>
    </source>
</evidence>
<dbReference type="SUPFAM" id="SSF46689">
    <property type="entry name" value="Homeodomain-like"/>
    <property type="match status" value="2"/>
</dbReference>
<dbReference type="SMART" id="SM00448">
    <property type="entry name" value="REC"/>
    <property type="match status" value="1"/>
</dbReference>
<evidence type="ECO:0000256" key="4">
    <source>
        <dbReference type="ARBA" id="ARBA00023012"/>
    </source>
</evidence>
<evidence type="ECO:0000256" key="8">
    <source>
        <dbReference type="PROSITE-ProRule" id="PRU00169"/>
    </source>
</evidence>
<dbReference type="PRINTS" id="PR00032">
    <property type="entry name" value="HTHARAC"/>
</dbReference>
<dbReference type="SUPFAM" id="SSF52172">
    <property type="entry name" value="CheY-like"/>
    <property type="match status" value="1"/>
</dbReference>
<dbReference type="InterPro" id="IPR051552">
    <property type="entry name" value="HptR"/>
</dbReference>
<dbReference type="Gene3D" id="1.10.10.60">
    <property type="entry name" value="Homeodomain-like"/>
    <property type="match status" value="2"/>
</dbReference>
<dbReference type="InterPro" id="IPR011006">
    <property type="entry name" value="CheY-like_superfamily"/>
</dbReference>
<dbReference type="Pfam" id="PF12833">
    <property type="entry name" value="HTH_18"/>
    <property type="match status" value="1"/>
</dbReference>
<accession>A0ABT9ZQA8</accession>
<evidence type="ECO:0000259" key="9">
    <source>
        <dbReference type="PROSITE" id="PS01124"/>
    </source>
</evidence>
<keyword evidence="12" id="KW-1185">Reference proteome</keyword>
<evidence type="ECO:0000256" key="2">
    <source>
        <dbReference type="ARBA" id="ARBA00022490"/>
    </source>
</evidence>
<keyword evidence="4" id="KW-0902">Two-component regulatory system</keyword>
<keyword evidence="6" id="KW-0238">DNA-binding</keyword>
<keyword evidence="2" id="KW-0963">Cytoplasm</keyword>
<evidence type="ECO:0000256" key="6">
    <source>
        <dbReference type="ARBA" id="ARBA00023125"/>
    </source>
</evidence>
<sequence>MYKLLIVDDEHMERQALRVMVSKMFPNIEVVGEAENGRKAIEMAEQYQPDFITMDIKMPGIDGLQTIEEIKKLSPGATFVIMSAFDSFNYAKKAIKLHVNDYLLKPYKRQELRETFQRICRQKDEEKRERLETLKLKDQLGHINTLAEVEWVSTLIHNQHQDFSLEELNRLLNIQIIEGMCVVIHISSVEGLTLSDSHKKHCYKTIKNLVKKQIECIVGPMINQHIPVFVMNDEEKQSTSLRNKVIHLIKDTFQTMSAQGECKELELFAGAGQPYRSMDGLKKSYHEGIIALRDREYKGKIRFYQDLIGDVKEGTIPVELEKQLLQALYSGNYSNVVQLFDSIFTRMHTHFAGELEQLKKYVTELFIVITRVSELSYVNDLAYYPTVENVEQLREEALFRLKEIMEEVTHESSQNSEDFFRKGKAYISQNYKKDLTLEFVAKEINLSPTYFSKLFKNHAGINFIDYLTQVRIGEAKRLLTTTDMSLKEICFEVGYRDPNYFSRVFKKSESIPPSQYRDQVTIKG</sequence>
<dbReference type="InterPro" id="IPR009057">
    <property type="entry name" value="Homeodomain-like_sf"/>
</dbReference>
<dbReference type="EMBL" id="JAUSUG010000002">
    <property type="protein sequence ID" value="MDQ0253425.1"/>
    <property type="molecule type" value="Genomic_DNA"/>
</dbReference>
<comment type="caution">
    <text evidence="11">The sequence shown here is derived from an EMBL/GenBank/DDBJ whole genome shotgun (WGS) entry which is preliminary data.</text>
</comment>
<reference evidence="11 12" key="1">
    <citation type="submission" date="2023-07" db="EMBL/GenBank/DDBJ databases">
        <title>Genomic Encyclopedia of Type Strains, Phase IV (KMG-IV): sequencing the most valuable type-strain genomes for metagenomic binning, comparative biology and taxonomic classification.</title>
        <authorList>
            <person name="Goeker M."/>
        </authorList>
    </citation>
    <scope>NUCLEOTIDE SEQUENCE [LARGE SCALE GENOMIC DNA]</scope>
    <source>
        <strain evidence="11 12">DSM 9768</strain>
    </source>
</reference>
<evidence type="ECO:0000256" key="7">
    <source>
        <dbReference type="ARBA" id="ARBA00023163"/>
    </source>
</evidence>
<dbReference type="Gene3D" id="3.40.50.2300">
    <property type="match status" value="1"/>
</dbReference>
<dbReference type="PANTHER" id="PTHR42713:SF3">
    <property type="entry name" value="TRANSCRIPTIONAL REGULATORY PROTEIN HPTR"/>
    <property type="match status" value="1"/>
</dbReference>
<dbReference type="InterPro" id="IPR001789">
    <property type="entry name" value="Sig_transdc_resp-reg_receiver"/>
</dbReference>
<evidence type="ECO:0000313" key="11">
    <source>
        <dbReference type="EMBL" id="MDQ0253425.1"/>
    </source>
</evidence>
<keyword evidence="5" id="KW-0805">Transcription regulation</keyword>
<dbReference type="PROSITE" id="PS50110">
    <property type="entry name" value="RESPONSE_REGULATORY"/>
    <property type="match status" value="1"/>
</dbReference>
<dbReference type="Pfam" id="PF00072">
    <property type="entry name" value="Response_reg"/>
    <property type="match status" value="1"/>
</dbReference>